<dbReference type="AlphaFoldDB" id="A0A6J4TUT0"/>
<gene>
    <name evidence="1" type="ORF">AVDCRST_MAG30-3877</name>
</gene>
<proteinExistence type="predicted"/>
<evidence type="ECO:0000313" key="1">
    <source>
        <dbReference type="EMBL" id="CAA9532235.1"/>
    </source>
</evidence>
<name>A0A6J4TUT0_9ACTN</name>
<reference evidence="1" key="1">
    <citation type="submission" date="2020-02" db="EMBL/GenBank/DDBJ databases">
        <authorList>
            <person name="Meier V. D."/>
        </authorList>
    </citation>
    <scope>NUCLEOTIDE SEQUENCE</scope>
    <source>
        <strain evidence="1">AVDCRST_MAG30</strain>
    </source>
</reference>
<organism evidence="1">
    <name type="scientific">uncultured Solirubrobacteraceae bacterium</name>
    <dbReference type="NCBI Taxonomy" id="1162706"/>
    <lineage>
        <taxon>Bacteria</taxon>
        <taxon>Bacillati</taxon>
        <taxon>Actinomycetota</taxon>
        <taxon>Thermoleophilia</taxon>
        <taxon>Solirubrobacterales</taxon>
        <taxon>Solirubrobacteraceae</taxon>
        <taxon>environmental samples</taxon>
    </lineage>
</organism>
<accession>A0A6J4TUT0</accession>
<dbReference type="EMBL" id="CADCVS010000513">
    <property type="protein sequence ID" value="CAA9532235.1"/>
    <property type="molecule type" value="Genomic_DNA"/>
</dbReference>
<protein>
    <submittedName>
        <fullName evidence="1">Uncharacterized protein</fullName>
    </submittedName>
</protein>
<sequence>MSDATPEPPPTPAEARLLDVLAPLRDAPPPSDPPLAPVVARALRWQVGVRSAVRAGGMLAAAAVDAVSLLMGTGKERR</sequence>